<accession>A0ABV0SR38</accession>
<protein>
    <submittedName>
        <fullName evidence="1">Uncharacterized protein</fullName>
    </submittedName>
</protein>
<gene>
    <name evidence="1" type="ORF">ILYODFUR_032617</name>
</gene>
<sequence length="78" mass="8791">MEKRPAQTLTLCFFEALGWRLNTNATRGFGSAPGGDWSREAQQTALRMTVLLGDTQDKWAESSALKHDMDFHFGRMKA</sequence>
<comment type="caution">
    <text evidence="1">The sequence shown here is derived from an EMBL/GenBank/DDBJ whole genome shotgun (WGS) entry which is preliminary data.</text>
</comment>
<dbReference type="EMBL" id="JAHRIQ010005342">
    <property type="protein sequence ID" value="MEQ2223039.1"/>
    <property type="molecule type" value="Genomic_DNA"/>
</dbReference>
<name>A0ABV0SR38_9TELE</name>
<dbReference type="Proteomes" id="UP001482620">
    <property type="component" value="Unassembled WGS sequence"/>
</dbReference>
<keyword evidence="2" id="KW-1185">Reference proteome</keyword>
<evidence type="ECO:0000313" key="2">
    <source>
        <dbReference type="Proteomes" id="UP001482620"/>
    </source>
</evidence>
<evidence type="ECO:0000313" key="1">
    <source>
        <dbReference type="EMBL" id="MEQ2223039.1"/>
    </source>
</evidence>
<proteinExistence type="predicted"/>
<organism evidence="1 2">
    <name type="scientific">Ilyodon furcidens</name>
    <name type="common">goldbreast splitfin</name>
    <dbReference type="NCBI Taxonomy" id="33524"/>
    <lineage>
        <taxon>Eukaryota</taxon>
        <taxon>Metazoa</taxon>
        <taxon>Chordata</taxon>
        <taxon>Craniata</taxon>
        <taxon>Vertebrata</taxon>
        <taxon>Euteleostomi</taxon>
        <taxon>Actinopterygii</taxon>
        <taxon>Neopterygii</taxon>
        <taxon>Teleostei</taxon>
        <taxon>Neoteleostei</taxon>
        <taxon>Acanthomorphata</taxon>
        <taxon>Ovalentaria</taxon>
        <taxon>Atherinomorphae</taxon>
        <taxon>Cyprinodontiformes</taxon>
        <taxon>Goodeidae</taxon>
        <taxon>Ilyodon</taxon>
    </lineage>
</organism>
<reference evidence="1 2" key="1">
    <citation type="submission" date="2021-06" db="EMBL/GenBank/DDBJ databases">
        <authorList>
            <person name="Palmer J.M."/>
        </authorList>
    </citation>
    <scope>NUCLEOTIDE SEQUENCE [LARGE SCALE GENOMIC DNA]</scope>
    <source>
        <strain evidence="2">if_2019</strain>
        <tissue evidence="1">Muscle</tissue>
    </source>
</reference>
<feature type="non-terminal residue" evidence="1">
    <location>
        <position position="78"/>
    </location>
</feature>